<keyword evidence="2" id="KW-0614">Plasmid</keyword>
<proteinExistence type="predicted"/>
<dbReference type="HOGENOM" id="CLU_3011051_0_0_4"/>
<keyword evidence="3" id="KW-1185">Reference proteome</keyword>
<feature type="compositionally biased region" description="Basic and acidic residues" evidence="1">
    <location>
        <begin position="42"/>
        <end position="56"/>
    </location>
</feature>
<organism evidence="2 3">
    <name type="scientific">Cupriavidus metallidurans (strain ATCC 43123 / DSM 2839 / NBRC 102507 / CH34)</name>
    <name type="common">Ralstonia metallidurans</name>
    <dbReference type="NCBI Taxonomy" id="266264"/>
    <lineage>
        <taxon>Bacteria</taxon>
        <taxon>Pseudomonadati</taxon>
        <taxon>Pseudomonadota</taxon>
        <taxon>Betaproteobacteria</taxon>
        <taxon>Burkholderiales</taxon>
        <taxon>Burkholderiaceae</taxon>
        <taxon>Cupriavidus</taxon>
    </lineage>
</organism>
<dbReference type="KEGG" id="rme:Rmet_6679"/>
<sequence length="56" mass="6324">MTSAMSVCLSSEPFPRQRADSSGHRGDELWMTAMGRFPTPRVNREEAKKKPSGREE</sequence>
<evidence type="ECO:0000256" key="1">
    <source>
        <dbReference type="SAM" id="MobiDB-lite"/>
    </source>
</evidence>
<geneLocation type="plasmid" evidence="2 3">
    <name>megaplasmid</name>
</geneLocation>
<dbReference type="AlphaFoldDB" id="D3DY97"/>
<gene>
    <name evidence="2" type="ordered locus">Rmet_6679</name>
</gene>
<dbReference type="EMBL" id="CP000353">
    <property type="protein sequence ID" value="ADC45267.1"/>
    <property type="molecule type" value="Genomic_DNA"/>
</dbReference>
<feature type="compositionally biased region" description="Basic and acidic residues" evidence="1">
    <location>
        <begin position="15"/>
        <end position="28"/>
    </location>
</feature>
<protein>
    <submittedName>
        <fullName evidence="2">Uncharacterized protein</fullName>
    </submittedName>
</protein>
<evidence type="ECO:0000313" key="2">
    <source>
        <dbReference type="EMBL" id="ADC45267.1"/>
    </source>
</evidence>
<dbReference type="Proteomes" id="UP000002429">
    <property type="component" value="Plasmid megaplasmid"/>
</dbReference>
<name>D3DY97_CUPMC</name>
<feature type="region of interest" description="Disordered" evidence="1">
    <location>
        <begin position="1"/>
        <end position="56"/>
    </location>
</feature>
<evidence type="ECO:0000313" key="3">
    <source>
        <dbReference type="Proteomes" id="UP000002429"/>
    </source>
</evidence>
<accession>D3DY97</accession>
<reference evidence="3" key="1">
    <citation type="journal article" date="2010" name="PLoS ONE">
        <title>The complete genome sequence of Cupriavidus metallidurans strain CH34, a master survivalist in harsh and anthropogenic environments.</title>
        <authorList>
            <person name="Janssen P.J."/>
            <person name="Van Houdt R."/>
            <person name="Moors H."/>
            <person name="Monsieurs P."/>
            <person name="Morin N."/>
            <person name="Michaux A."/>
            <person name="Benotmane M.A."/>
            <person name="Leys N."/>
            <person name="Vallaeys T."/>
            <person name="Lapidus A."/>
            <person name="Monchy S."/>
            <person name="Medigue C."/>
            <person name="Taghavi S."/>
            <person name="McCorkle S."/>
            <person name="Dunn J."/>
            <person name="van der Lelie D."/>
            <person name="Mergeay M."/>
        </authorList>
    </citation>
    <scope>NUCLEOTIDE SEQUENCE [LARGE SCALE GENOMIC DNA]</scope>
    <source>
        <strain evidence="3">ATCC 43123 / DSM 2839 / NBRC 102507 / CH34</strain>
    </source>
</reference>